<sequence>MNVEELKKKFLDNIKTAQEEKIQDNQIFIKIDKEDIKTVSKFIKEQFDDVNKILEQVFAIDFPDRNEMEMIYTWWFIEYHALVHFRVILPYDDLKVVSIQDDWVAANWHERETWEMFGIDFEGHPNLKQFLLSDELFGKHPMRKSFKIEHNPEEAK</sequence>
<dbReference type="Proteomes" id="UP001201020">
    <property type="component" value="Chromosome"/>
</dbReference>
<evidence type="ECO:0000256" key="1">
    <source>
        <dbReference type="ARBA" id="ARBA00007569"/>
    </source>
</evidence>
<gene>
    <name evidence="3" type="ORF">K9W45_12210</name>
</gene>
<dbReference type="AlphaFoldDB" id="A0A9Y1BKB1"/>
<evidence type="ECO:0000313" key="3">
    <source>
        <dbReference type="EMBL" id="UJG40584.1"/>
    </source>
</evidence>
<dbReference type="InterPro" id="IPR001268">
    <property type="entry name" value="NADH_UbQ_OxRdtase_30kDa_su"/>
</dbReference>
<organism evidence="3">
    <name type="scientific">Candidatus Heimdallarchaeum aukensis</name>
    <dbReference type="NCBI Taxonomy" id="2876573"/>
    <lineage>
        <taxon>Archaea</taxon>
        <taxon>Promethearchaeati</taxon>
        <taxon>Candidatus Heimdallarchaeota</taxon>
        <taxon>Candidatus Heimdallarchaeia (ex Rinke et al. 2021) (nom. nud.)</taxon>
        <taxon>Candidatus Heimdallarchaeales</taxon>
        <taxon>Candidatus Heimdallarchaeaceae</taxon>
        <taxon>Candidatus Heimdallarchaeum</taxon>
    </lineage>
</organism>
<evidence type="ECO:0000259" key="2">
    <source>
        <dbReference type="Pfam" id="PF00329"/>
    </source>
</evidence>
<comment type="similarity">
    <text evidence="1">Belongs to the complex I 30 kDa subunit family.</text>
</comment>
<reference evidence="3" key="1">
    <citation type="journal article" date="2022" name="Nat. Microbiol.">
        <title>Unique mobile elements and scalable gene flow at the prokaryote-eukaryote boundary revealed by circularized Asgard archaea genomes.</title>
        <authorList>
            <person name="Wu F."/>
            <person name="Speth D.R."/>
            <person name="Philosof A."/>
            <person name="Cremiere A."/>
            <person name="Narayanan A."/>
            <person name="Barco R.A."/>
            <person name="Connon S.A."/>
            <person name="Amend J.P."/>
            <person name="Antoshechkin I.A."/>
            <person name="Orphan V.J."/>
        </authorList>
    </citation>
    <scope>NUCLEOTIDE SEQUENCE</scope>
    <source>
        <strain evidence="3">PM71</strain>
    </source>
</reference>
<dbReference type="EMBL" id="CP084166">
    <property type="protein sequence ID" value="UJG40584.1"/>
    <property type="molecule type" value="Genomic_DNA"/>
</dbReference>
<name>A0A9Y1BKB1_9ARCH</name>
<dbReference type="GO" id="GO:0008137">
    <property type="term" value="F:NADH dehydrogenase (ubiquinone) activity"/>
    <property type="evidence" value="ECO:0007669"/>
    <property type="project" value="InterPro"/>
</dbReference>
<dbReference type="Gene3D" id="3.30.460.80">
    <property type="entry name" value="NADH:ubiquinone oxidoreductase, 30kDa subunit"/>
    <property type="match status" value="1"/>
</dbReference>
<protein>
    <submittedName>
        <fullName evidence="3">NADH-quinone oxidoreductase subunit C</fullName>
    </submittedName>
</protein>
<dbReference type="PANTHER" id="PTHR10884:SF14">
    <property type="entry name" value="NADH DEHYDROGENASE [UBIQUINONE] IRON-SULFUR PROTEIN 3, MITOCHONDRIAL"/>
    <property type="match status" value="1"/>
</dbReference>
<feature type="domain" description="NADH:ubiquinone oxidoreductase 30kDa subunit" evidence="2">
    <location>
        <begin position="29"/>
        <end position="150"/>
    </location>
</feature>
<dbReference type="SUPFAM" id="SSF143243">
    <property type="entry name" value="Nqo5-like"/>
    <property type="match status" value="1"/>
</dbReference>
<dbReference type="PANTHER" id="PTHR10884">
    <property type="entry name" value="NADH DEHYDROGENASE UBIQUINONE IRON-SULFUR PROTEIN 3"/>
    <property type="match status" value="1"/>
</dbReference>
<proteinExistence type="inferred from homology"/>
<accession>A0A9Y1BKB1</accession>
<dbReference type="Pfam" id="PF00329">
    <property type="entry name" value="Complex1_30kDa"/>
    <property type="match status" value="1"/>
</dbReference>
<dbReference type="InterPro" id="IPR037232">
    <property type="entry name" value="NADH_quin_OxRdtase_su_C/D-like"/>
</dbReference>